<dbReference type="Proteomes" id="UP001064896">
    <property type="component" value="Chromosome"/>
</dbReference>
<feature type="region of interest" description="Disordered" evidence="1">
    <location>
        <begin position="239"/>
        <end position="261"/>
    </location>
</feature>
<evidence type="ECO:0000313" key="4">
    <source>
        <dbReference type="Proteomes" id="UP001064896"/>
    </source>
</evidence>
<keyword evidence="4" id="KW-1185">Reference proteome</keyword>
<evidence type="ECO:0000313" key="3">
    <source>
        <dbReference type="EMBL" id="BCD88083.1"/>
    </source>
</evidence>
<feature type="domain" description="DUF4431" evidence="2">
    <location>
        <begin position="100"/>
        <end position="144"/>
    </location>
</feature>
<name>A0ABM7LEL1_9PSED</name>
<accession>A0ABM7LEL1</accession>
<gene>
    <name evidence="3" type="ORF">PSm6_44900</name>
</gene>
<evidence type="ECO:0000259" key="2">
    <source>
        <dbReference type="Pfam" id="PF14485"/>
    </source>
</evidence>
<proteinExistence type="predicted"/>
<dbReference type="InterPro" id="IPR027826">
    <property type="entry name" value="DUF4431"/>
</dbReference>
<sequence>MAASPHLEPEMDLIPRALLCLGLALPSIALATPCQEFEPATARLEGKLERQTHPGPPNFESVENGDEARTGFYLVLAEPACVKGNDYETDMGAEQDVRLVQLVLDEAGYKKLEPHLGQQVTLAGHLFSAETAFHYAPLLMQDVQWLEDQPTASADCEALAAKANDAVGFHPPWWGTVKGEGRLHFHSAPDKACTIPGLFIIPGDGVTIYAAENSWMQVMYINAKGEDFSGWVEENRLDAAASRSEGDDQPEPAASGQPEDVTTFADRYANCEHFLGEEPYDAERAKELAQAVEELCTGIDAQLDALRQRYKDDASVTQALAGYEKVE</sequence>
<evidence type="ECO:0000256" key="1">
    <source>
        <dbReference type="SAM" id="MobiDB-lite"/>
    </source>
</evidence>
<organism evidence="3 4">
    <name type="scientific">Pseudomonas solani</name>
    <dbReference type="NCBI Taxonomy" id="2731552"/>
    <lineage>
        <taxon>Bacteria</taxon>
        <taxon>Pseudomonadati</taxon>
        <taxon>Pseudomonadota</taxon>
        <taxon>Gammaproteobacteria</taxon>
        <taxon>Pseudomonadales</taxon>
        <taxon>Pseudomonadaceae</taxon>
        <taxon>Pseudomonas</taxon>
    </lineage>
</organism>
<reference evidence="3" key="1">
    <citation type="submission" date="2020-05" db="EMBL/GenBank/DDBJ databases">
        <title>Complete genome sequence of Pseudomonas sp. Sm006.</title>
        <authorList>
            <person name="Takeuchi K."/>
            <person name="Someya N."/>
        </authorList>
    </citation>
    <scope>NUCLEOTIDE SEQUENCE</scope>
    <source>
        <strain evidence="3">Sm006</strain>
    </source>
</reference>
<dbReference type="EMBL" id="AP023081">
    <property type="protein sequence ID" value="BCD88083.1"/>
    <property type="molecule type" value="Genomic_DNA"/>
</dbReference>
<dbReference type="Pfam" id="PF14485">
    <property type="entry name" value="DUF4431"/>
    <property type="match status" value="1"/>
</dbReference>
<protein>
    <recommendedName>
        <fullName evidence="2">DUF4431 domain-containing protein</fullName>
    </recommendedName>
</protein>